<organism evidence="7 8">
    <name type="scientific">Nelumbo nucifera</name>
    <name type="common">Sacred lotus</name>
    <dbReference type="NCBI Taxonomy" id="4432"/>
    <lineage>
        <taxon>Eukaryota</taxon>
        <taxon>Viridiplantae</taxon>
        <taxon>Streptophyta</taxon>
        <taxon>Embryophyta</taxon>
        <taxon>Tracheophyta</taxon>
        <taxon>Spermatophyta</taxon>
        <taxon>Magnoliopsida</taxon>
        <taxon>Proteales</taxon>
        <taxon>Nelumbonaceae</taxon>
        <taxon>Nelumbo</taxon>
    </lineage>
</organism>
<dbReference type="EMBL" id="DUZY01000001">
    <property type="protein sequence ID" value="DAD22254.1"/>
    <property type="molecule type" value="Genomic_DNA"/>
</dbReference>
<dbReference type="EMBL" id="DUZY01000001">
    <property type="protein sequence ID" value="DAD22248.1"/>
    <property type="molecule type" value="Genomic_DNA"/>
</dbReference>
<accession>A0A822XRH1</accession>
<comment type="caution">
    <text evidence="7">The sequence shown here is derived from an EMBL/GenBank/DDBJ whole genome shotgun (WGS) entry which is preliminary data.</text>
</comment>
<dbReference type="EMBL" id="DUZY01000001">
    <property type="protein sequence ID" value="DAD22239.1"/>
    <property type="molecule type" value="Genomic_DNA"/>
</dbReference>
<dbReference type="EMBL" id="DUZY01000001">
    <property type="protein sequence ID" value="DAD22263.1"/>
    <property type="molecule type" value="Genomic_DNA"/>
</dbReference>
<evidence type="ECO:0000313" key="5">
    <source>
        <dbReference type="EMBL" id="DAD22249.1"/>
    </source>
</evidence>
<dbReference type="Proteomes" id="UP000607653">
    <property type="component" value="Unassembled WGS sequence"/>
</dbReference>
<evidence type="ECO:0000313" key="2">
    <source>
        <dbReference type="EMBL" id="DAD22241.1"/>
    </source>
</evidence>
<dbReference type="EMBL" id="DUZY01000001">
    <property type="protein sequence ID" value="DAD22249.1"/>
    <property type="molecule type" value="Genomic_DNA"/>
</dbReference>
<evidence type="ECO:0000313" key="1">
    <source>
        <dbReference type="EMBL" id="DAD22239.1"/>
    </source>
</evidence>
<evidence type="ECO:0000313" key="3">
    <source>
        <dbReference type="EMBL" id="DAD22243.1"/>
    </source>
</evidence>
<evidence type="ECO:0000313" key="4">
    <source>
        <dbReference type="EMBL" id="DAD22248.1"/>
    </source>
</evidence>
<protein>
    <submittedName>
        <fullName evidence="7">Uncharacterized protein</fullName>
    </submittedName>
</protein>
<name>A0A822XRH1_NELNU</name>
<proteinExistence type="predicted"/>
<dbReference type="EMBL" id="DUZY01000001">
    <property type="protein sequence ID" value="DAD22243.1"/>
    <property type="molecule type" value="Genomic_DNA"/>
</dbReference>
<evidence type="ECO:0000313" key="6">
    <source>
        <dbReference type="EMBL" id="DAD22254.1"/>
    </source>
</evidence>
<evidence type="ECO:0000313" key="8">
    <source>
        <dbReference type="Proteomes" id="UP000607653"/>
    </source>
</evidence>
<evidence type="ECO:0000313" key="7">
    <source>
        <dbReference type="EMBL" id="DAD22263.1"/>
    </source>
</evidence>
<reference evidence="7 8" key="1">
    <citation type="journal article" date="2020" name="Mol. Biol. Evol.">
        <title>Distinct Expression and Methylation Patterns for Genes with Different Fates following a Single Whole-Genome Duplication in Flowering Plants.</title>
        <authorList>
            <person name="Shi T."/>
            <person name="Rahmani R.S."/>
            <person name="Gugger P.F."/>
            <person name="Wang M."/>
            <person name="Li H."/>
            <person name="Zhang Y."/>
            <person name="Li Z."/>
            <person name="Wang Q."/>
            <person name="Van de Peer Y."/>
            <person name="Marchal K."/>
            <person name="Chen J."/>
        </authorList>
    </citation>
    <scope>NUCLEOTIDE SEQUENCE [LARGE SCALE GENOMIC DNA]</scope>
    <source>
        <tissue evidence="7">Leaf</tissue>
    </source>
</reference>
<sequence>MPSRGGLFGEGGNNHLRIIKMQQGLCVLICTASFNELRKM</sequence>
<dbReference type="AlphaFoldDB" id="A0A822XRH1"/>
<gene>
    <name evidence="1" type="ORF">HUJ06_023702</name>
    <name evidence="2" type="ORF">HUJ06_023705</name>
    <name evidence="3" type="ORF">HUJ06_023706</name>
    <name evidence="4" type="ORF">HUJ06_023711</name>
    <name evidence="5" type="ORF">HUJ06_023712</name>
    <name evidence="6" type="ORF">HUJ06_023717</name>
    <name evidence="7" type="ORF">HUJ06_023726</name>
</gene>
<dbReference type="EMBL" id="DUZY01000001">
    <property type="protein sequence ID" value="DAD22241.1"/>
    <property type="molecule type" value="Genomic_DNA"/>
</dbReference>
<keyword evidence="8" id="KW-1185">Reference proteome</keyword>